<comment type="caution">
    <text evidence="1">The sequence shown here is derived from an EMBL/GenBank/DDBJ whole genome shotgun (WGS) entry which is preliminary data.</text>
</comment>
<accession>A0A0F4YQG1</accession>
<dbReference type="InterPro" id="IPR011012">
    <property type="entry name" value="Longin-like_dom_sf"/>
</dbReference>
<dbReference type="GO" id="GO:0006888">
    <property type="term" value="P:endoplasmic reticulum to Golgi vesicle-mediated transport"/>
    <property type="evidence" value="ECO:0007669"/>
    <property type="project" value="InterPro"/>
</dbReference>
<dbReference type="GeneID" id="25318462"/>
<dbReference type="Gene3D" id="3.30.450.70">
    <property type="match status" value="1"/>
</dbReference>
<evidence type="ECO:0000313" key="2">
    <source>
        <dbReference type="Proteomes" id="UP000053958"/>
    </source>
</evidence>
<dbReference type="Proteomes" id="UP000053958">
    <property type="component" value="Unassembled WGS sequence"/>
</dbReference>
<evidence type="ECO:0000313" key="1">
    <source>
        <dbReference type="EMBL" id="KKA19853.1"/>
    </source>
</evidence>
<proteinExistence type="predicted"/>
<name>A0A0F4YQG1_RASE3</name>
<sequence>MVVPAIACIAIIGKNTSVEQDLGLLQAVDERLAAYGWLTNTGVKFLILVDMAGRHMPADAERGRVTTVSGIKDSDLKPAFRALQTAYIQLLQNPFYTPDEHTPTAKMTSAGVSSANIANQRFVAEVRRIGELWAPGLSKI</sequence>
<dbReference type="PANTHER" id="PTHR12403">
    <property type="entry name" value="TRAFFICKING PROTEIN PARTICLE COMPLEX SUBUNIT 2"/>
    <property type="match status" value="1"/>
</dbReference>
<keyword evidence="2" id="KW-1185">Reference proteome</keyword>
<dbReference type="GO" id="GO:0005737">
    <property type="term" value="C:cytoplasm"/>
    <property type="evidence" value="ECO:0007669"/>
    <property type="project" value="GOC"/>
</dbReference>
<dbReference type="Pfam" id="PF04628">
    <property type="entry name" value="Sedlin_N"/>
    <property type="match status" value="1"/>
</dbReference>
<dbReference type="InterPro" id="IPR006722">
    <property type="entry name" value="Sedlin"/>
</dbReference>
<reference evidence="1 2" key="1">
    <citation type="submission" date="2015-04" db="EMBL/GenBank/DDBJ databases">
        <authorList>
            <person name="Heijne W.H."/>
            <person name="Fedorova N.D."/>
            <person name="Nierman W.C."/>
            <person name="Vollebregt A.W."/>
            <person name="Zhao Z."/>
            <person name="Wu L."/>
            <person name="Kumar M."/>
            <person name="Stam H."/>
            <person name="van den Berg M.A."/>
            <person name="Pel H.J."/>
        </authorList>
    </citation>
    <scope>NUCLEOTIDE SEQUENCE [LARGE SCALE GENOMIC DNA]</scope>
    <source>
        <strain evidence="1 2">CBS 393.64</strain>
    </source>
</reference>
<dbReference type="EMBL" id="LASV01000310">
    <property type="protein sequence ID" value="KKA19853.1"/>
    <property type="molecule type" value="Genomic_DNA"/>
</dbReference>
<dbReference type="RefSeq" id="XP_013326465.1">
    <property type="nucleotide sequence ID" value="XM_013471011.1"/>
</dbReference>
<dbReference type="STRING" id="1408163.A0A0F4YQG1"/>
<dbReference type="SUPFAM" id="SSF64356">
    <property type="entry name" value="SNARE-like"/>
    <property type="match status" value="1"/>
</dbReference>
<gene>
    <name evidence="1" type="ORF">T310_6150</name>
</gene>
<dbReference type="AlphaFoldDB" id="A0A0F4YQG1"/>
<protein>
    <recommendedName>
        <fullName evidence="3">Sedlin</fullName>
    </recommendedName>
</protein>
<evidence type="ECO:0008006" key="3">
    <source>
        <dbReference type="Google" id="ProtNLM"/>
    </source>
</evidence>
<dbReference type="OrthoDB" id="18320at2759"/>
<organism evidence="1 2">
    <name type="scientific">Rasamsonia emersonii (strain ATCC 16479 / CBS 393.64 / IMI 116815)</name>
    <dbReference type="NCBI Taxonomy" id="1408163"/>
    <lineage>
        <taxon>Eukaryota</taxon>
        <taxon>Fungi</taxon>
        <taxon>Dikarya</taxon>
        <taxon>Ascomycota</taxon>
        <taxon>Pezizomycotina</taxon>
        <taxon>Eurotiomycetes</taxon>
        <taxon>Eurotiomycetidae</taxon>
        <taxon>Eurotiales</taxon>
        <taxon>Trichocomaceae</taxon>
        <taxon>Rasamsonia</taxon>
    </lineage>
</organism>